<feature type="region of interest" description="Disordered" evidence="1">
    <location>
        <begin position="1"/>
        <end position="37"/>
    </location>
</feature>
<dbReference type="AlphaFoldDB" id="A0A8J5X716"/>
<dbReference type="OrthoDB" id="10456927at2759"/>
<evidence type="ECO:0000256" key="1">
    <source>
        <dbReference type="SAM" id="MobiDB-lite"/>
    </source>
</evidence>
<evidence type="ECO:0000313" key="2">
    <source>
        <dbReference type="EMBL" id="KAG8460818.1"/>
    </source>
</evidence>
<dbReference type="EMBL" id="JAGTXO010000030">
    <property type="protein sequence ID" value="KAG8460818.1"/>
    <property type="molecule type" value="Genomic_DNA"/>
</dbReference>
<organism evidence="2 3">
    <name type="scientific">Diacronema lutheri</name>
    <name type="common">Unicellular marine alga</name>
    <name type="synonym">Monochrysis lutheri</name>
    <dbReference type="NCBI Taxonomy" id="2081491"/>
    <lineage>
        <taxon>Eukaryota</taxon>
        <taxon>Haptista</taxon>
        <taxon>Haptophyta</taxon>
        <taxon>Pavlovophyceae</taxon>
        <taxon>Pavlovales</taxon>
        <taxon>Pavlovaceae</taxon>
        <taxon>Diacronema</taxon>
    </lineage>
</organism>
<proteinExistence type="predicted"/>
<comment type="caution">
    <text evidence="2">The sequence shown here is derived from an EMBL/GenBank/DDBJ whole genome shotgun (WGS) entry which is preliminary data.</text>
</comment>
<gene>
    <name evidence="2" type="ORF">KFE25_010873</name>
</gene>
<protein>
    <submittedName>
        <fullName evidence="2">Uncharacterized protein</fullName>
    </submittedName>
</protein>
<name>A0A8J5X716_DIALT</name>
<evidence type="ECO:0000313" key="3">
    <source>
        <dbReference type="Proteomes" id="UP000751190"/>
    </source>
</evidence>
<accession>A0A8J5X716</accession>
<reference evidence="2" key="1">
    <citation type="submission" date="2021-05" db="EMBL/GenBank/DDBJ databases">
        <title>The genome of the haptophyte Pavlova lutheri (Diacronema luteri, Pavlovales) - a model for lipid biosynthesis in eukaryotic algae.</title>
        <authorList>
            <person name="Hulatt C.J."/>
            <person name="Posewitz M.C."/>
        </authorList>
    </citation>
    <scope>NUCLEOTIDE SEQUENCE</scope>
    <source>
        <strain evidence="2">NIVA-4/92</strain>
    </source>
</reference>
<keyword evidence="3" id="KW-1185">Reference proteome</keyword>
<dbReference type="Proteomes" id="UP000751190">
    <property type="component" value="Unassembled WGS sequence"/>
</dbReference>
<sequence length="167" mass="17739">MDVSFDSPVTGSPSAARPDSHKRRERDDDTPALGVGTTKVPSRTMLYLECADARQWEHAMADLGALVPLALLTRAPWPLNDGVRVVELSLVRTATLALVDGATEPPSSEALEAAGLDGWRASDSDRVVLVSARLLRVIDGDKRPGLSQVLITDMLTTMSLGAHGANA</sequence>